<keyword evidence="2" id="KW-1185">Reference proteome</keyword>
<evidence type="ECO:0008006" key="3">
    <source>
        <dbReference type="Google" id="ProtNLM"/>
    </source>
</evidence>
<dbReference type="PROSITE" id="PS51257">
    <property type="entry name" value="PROKAR_LIPOPROTEIN"/>
    <property type="match status" value="1"/>
</dbReference>
<dbReference type="InterPro" id="IPR028994">
    <property type="entry name" value="Integrin_alpha_N"/>
</dbReference>
<proteinExistence type="predicted"/>
<dbReference type="SUPFAM" id="SSF69318">
    <property type="entry name" value="Integrin alpha N-terminal domain"/>
    <property type="match status" value="1"/>
</dbReference>
<dbReference type="RefSeq" id="WP_008907998.1">
    <property type="nucleotide sequence ID" value="NZ_CAKP01000027.1"/>
</dbReference>
<dbReference type="eggNOG" id="COG0457">
    <property type="taxonomic scope" value="Bacteria"/>
</dbReference>
<organism evidence="1 2">
    <name type="scientific">Caloramator australicus RC3</name>
    <dbReference type="NCBI Taxonomy" id="857293"/>
    <lineage>
        <taxon>Bacteria</taxon>
        <taxon>Bacillati</taxon>
        <taxon>Bacillota</taxon>
        <taxon>Clostridia</taxon>
        <taxon>Eubacteriales</taxon>
        <taxon>Clostridiaceae</taxon>
        <taxon>Caloramator</taxon>
    </lineage>
</organism>
<comment type="caution">
    <text evidence="1">The sequence shown here is derived from an EMBL/GenBank/DDBJ whole genome shotgun (WGS) entry which is preliminary data.</text>
</comment>
<evidence type="ECO:0000313" key="1">
    <source>
        <dbReference type="EMBL" id="CCJ32720.1"/>
    </source>
</evidence>
<dbReference type="OrthoDB" id="210273at2"/>
<dbReference type="EMBL" id="CAKP01000027">
    <property type="protein sequence ID" value="CCJ32720.1"/>
    <property type="molecule type" value="Genomic_DNA"/>
</dbReference>
<evidence type="ECO:0000313" key="2">
    <source>
        <dbReference type="Proteomes" id="UP000007652"/>
    </source>
</evidence>
<name>I7LFR8_9CLOT</name>
<protein>
    <recommendedName>
        <fullName evidence="3">VCBS repeat-containing protein</fullName>
    </recommendedName>
</protein>
<gene>
    <name evidence="1" type="ORF">CAAU_0636</name>
</gene>
<sequence>MKSLIKRIVLLFFVFIFQSCNFREENIIVKPMIPKEYEMAIGKIKYFVAPNSKLTSPIDGENKNSIYLLDFDGDKNSDIVYFIKTSDLFSPLKIGLIKSSSFINAVSYGFVGDEIHKFYYSDLDQDKKMEFIIGNYKNNSKEVFILKEIEGILRVVFKSEYEDFAINDIDGDGTDEILLIRKDEFPFLNILKAEGEKFNSLYVVPLDKGTKHYKNITYCKLNKSQNGIVIDSLIGEELALTQILVLDKKKIKNLFLNSQNHICENGIKAYYIKSQDIDGDGFIEVAMPEINNSFQNENIWINNWYKIDEKGNLIYSCSTYGDDSYYFLIPKKIQDNFIIKYNQKDYESVSFYLKNSNKYLFSLYRIKEGKTIDLADKIKILDYLNYRVYINYDKKIFNPDEIEKNIFINKE</sequence>
<reference evidence="1 2" key="1">
    <citation type="journal article" date="2011" name="J. Bacteriol.">
        <title>Draft genome sequence of Caloramator australicus strain RC3T, a thermoanaerobe from the Great Artesian Basin of Australia.</title>
        <authorList>
            <person name="Ogg C.D."/>
            <person name="Patel B.K.C."/>
        </authorList>
    </citation>
    <scope>NUCLEOTIDE SEQUENCE [LARGE SCALE GENOMIC DNA]</scope>
    <source>
        <strain evidence="1 2">RC3</strain>
    </source>
</reference>
<accession>I7LFR8</accession>
<dbReference type="Proteomes" id="UP000007652">
    <property type="component" value="Unassembled WGS sequence"/>
</dbReference>
<dbReference type="STRING" id="857293.CAAU_0636"/>
<dbReference type="AlphaFoldDB" id="I7LFR8"/>